<gene>
    <name evidence="4" type="ORF">GPM918_LOCUS35141</name>
    <name evidence="3" type="ORF">OVA965_LOCUS3021</name>
    <name evidence="6" type="ORF">SRO942_LOCUS35855</name>
    <name evidence="5" type="ORF">TMI583_LOCUS3020</name>
</gene>
<evidence type="ECO:0000313" key="4">
    <source>
        <dbReference type="EMBL" id="CAF1462498.1"/>
    </source>
</evidence>
<dbReference type="Proteomes" id="UP000682733">
    <property type="component" value="Unassembled WGS sequence"/>
</dbReference>
<keyword evidence="2" id="KW-0812">Transmembrane</keyword>
<dbReference type="Proteomes" id="UP000663829">
    <property type="component" value="Unassembled WGS sequence"/>
</dbReference>
<proteinExistence type="predicted"/>
<dbReference type="EMBL" id="CAJOBA010000699">
    <property type="protein sequence ID" value="CAF3550523.1"/>
    <property type="molecule type" value="Genomic_DNA"/>
</dbReference>
<reference evidence="4" key="1">
    <citation type="submission" date="2021-02" db="EMBL/GenBank/DDBJ databases">
        <authorList>
            <person name="Nowell W R."/>
        </authorList>
    </citation>
    <scope>NUCLEOTIDE SEQUENCE</scope>
</reference>
<feature type="region of interest" description="Disordered" evidence="1">
    <location>
        <begin position="235"/>
        <end position="258"/>
    </location>
</feature>
<dbReference type="Proteomes" id="UP000677228">
    <property type="component" value="Unassembled WGS sequence"/>
</dbReference>
<evidence type="ECO:0000256" key="2">
    <source>
        <dbReference type="SAM" id="Phobius"/>
    </source>
</evidence>
<protein>
    <submittedName>
        <fullName evidence="4">Uncharacterized protein</fullName>
    </submittedName>
</protein>
<dbReference type="AlphaFoldDB" id="A0A815QF76"/>
<accession>A0A815QF76</accession>
<feature type="transmembrane region" description="Helical" evidence="2">
    <location>
        <begin position="143"/>
        <end position="171"/>
    </location>
</feature>
<keyword evidence="7" id="KW-1185">Reference proteome</keyword>
<dbReference type="Proteomes" id="UP000681722">
    <property type="component" value="Unassembled WGS sequence"/>
</dbReference>
<evidence type="ECO:0000313" key="5">
    <source>
        <dbReference type="EMBL" id="CAF3550523.1"/>
    </source>
</evidence>
<feature type="transmembrane region" description="Helical" evidence="2">
    <location>
        <begin position="191"/>
        <end position="217"/>
    </location>
</feature>
<keyword evidence="2" id="KW-1133">Transmembrane helix</keyword>
<dbReference type="EMBL" id="CAJOBC010085539">
    <property type="protein sequence ID" value="CAF4332443.1"/>
    <property type="molecule type" value="Genomic_DNA"/>
</dbReference>
<evidence type="ECO:0000313" key="6">
    <source>
        <dbReference type="EMBL" id="CAF4332443.1"/>
    </source>
</evidence>
<organism evidence="4 7">
    <name type="scientific">Didymodactylos carnosus</name>
    <dbReference type="NCBI Taxonomy" id="1234261"/>
    <lineage>
        <taxon>Eukaryota</taxon>
        <taxon>Metazoa</taxon>
        <taxon>Spiralia</taxon>
        <taxon>Gnathifera</taxon>
        <taxon>Rotifera</taxon>
        <taxon>Eurotatoria</taxon>
        <taxon>Bdelloidea</taxon>
        <taxon>Philodinida</taxon>
        <taxon>Philodinidae</taxon>
        <taxon>Didymodactylos</taxon>
    </lineage>
</organism>
<evidence type="ECO:0000313" key="3">
    <source>
        <dbReference type="EMBL" id="CAF0769779.1"/>
    </source>
</evidence>
<sequence>MMYTQRPTFYYHHHHHYTGRNIPSRVDRGLPYIYNQNQFWYSFRRPGLIFGSIILLLSATMFFTEVGRLYSGSNNRGDSNDRYLYEMYPNNIVGQNGVQNVKPENRWFWPWSTATLLFGLVFIATGIMGIISGKRLTYTSILAYLILSILSLFLLVFIIASYSTIITGWYKIYNTRNGNLMPVYARIDRDLSIVCLSLACALTLCIFIGAIVAGLAIQACRKKGSSTDQFNDKQILAPGTPQMGIPPRNYPQRPYQLN</sequence>
<evidence type="ECO:0000256" key="1">
    <source>
        <dbReference type="SAM" id="MobiDB-lite"/>
    </source>
</evidence>
<feature type="transmembrane region" description="Helical" evidence="2">
    <location>
        <begin position="47"/>
        <end position="64"/>
    </location>
</feature>
<dbReference type="EMBL" id="CAJNOK010000699">
    <property type="protein sequence ID" value="CAF0769779.1"/>
    <property type="molecule type" value="Genomic_DNA"/>
</dbReference>
<comment type="caution">
    <text evidence="4">The sequence shown here is derived from an EMBL/GenBank/DDBJ whole genome shotgun (WGS) entry which is preliminary data.</text>
</comment>
<name>A0A815QF76_9BILA</name>
<feature type="transmembrane region" description="Helical" evidence="2">
    <location>
        <begin position="108"/>
        <end position="131"/>
    </location>
</feature>
<keyword evidence="2" id="KW-0472">Membrane</keyword>
<dbReference type="OrthoDB" id="10024806at2759"/>
<dbReference type="EMBL" id="CAJNOQ010020081">
    <property type="protein sequence ID" value="CAF1462498.1"/>
    <property type="molecule type" value="Genomic_DNA"/>
</dbReference>
<evidence type="ECO:0000313" key="7">
    <source>
        <dbReference type="Proteomes" id="UP000663829"/>
    </source>
</evidence>